<sequence length="73" mass="8132">MVLWHQCSAQDYQSERCGTRRLQTWCHGANAQSHVKIGIVTPRHQGWRHSAIKVRAGTFSGRREGSVMASGIG</sequence>
<protein>
    <submittedName>
        <fullName evidence="1">Uncharacterized protein</fullName>
    </submittedName>
</protein>
<reference evidence="2" key="1">
    <citation type="submission" date="2013-01" db="EMBL/GenBank/DDBJ databases">
        <title>Draft Genome Sequence of a Mulberry Tree, Morus notabilis C.K. Schneid.</title>
        <authorList>
            <person name="He N."/>
            <person name="Zhao S."/>
        </authorList>
    </citation>
    <scope>NUCLEOTIDE SEQUENCE</scope>
</reference>
<evidence type="ECO:0000313" key="2">
    <source>
        <dbReference type="Proteomes" id="UP000030645"/>
    </source>
</evidence>
<evidence type="ECO:0000313" key="1">
    <source>
        <dbReference type="EMBL" id="EXB63377.1"/>
    </source>
</evidence>
<keyword evidence="2" id="KW-1185">Reference proteome</keyword>
<dbReference type="Proteomes" id="UP000030645">
    <property type="component" value="Unassembled WGS sequence"/>
</dbReference>
<proteinExistence type="predicted"/>
<dbReference type="EMBL" id="KE344486">
    <property type="protein sequence ID" value="EXB63377.1"/>
    <property type="molecule type" value="Genomic_DNA"/>
</dbReference>
<dbReference type="AlphaFoldDB" id="W9R0T9"/>
<gene>
    <name evidence="1" type="ORF">L484_002630</name>
</gene>
<organism evidence="1 2">
    <name type="scientific">Morus notabilis</name>
    <dbReference type="NCBI Taxonomy" id="981085"/>
    <lineage>
        <taxon>Eukaryota</taxon>
        <taxon>Viridiplantae</taxon>
        <taxon>Streptophyta</taxon>
        <taxon>Embryophyta</taxon>
        <taxon>Tracheophyta</taxon>
        <taxon>Spermatophyta</taxon>
        <taxon>Magnoliopsida</taxon>
        <taxon>eudicotyledons</taxon>
        <taxon>Gunneridae</taxon>
        <taxon>Pentapetalae</taxon>
        <taxon>rosids</taxon>
        <taxon>fabids</taxon>
        <taxon>Rosales</taxon>
        <taxon>Moraceae</taxon>
        <taxon>Moreae</taxon>
        <taxon>Morus</taxon>
    </lineage>
</organism>
<accession>W9R0T9</accession>
<name>W9R0T9_9ROSA</name>